<feature type="compositionally biased region" description="Basic and acidic residues" evidence="1">
    <location>
        <begin position="580"/>
        <end position="598"/>
    </location>
</feature>
<feature type="compositionally biased region" description="Basic and acidic residues" evidence="1">
    <location>
        <begin position="495"/>
        <end position="511"/>
    </location>
</feature>
<feature type="compositionally biased region" description="Basic and acidic residues" evidence="1">
    <location>
        <begin position="58"/>
        <end position="72"/>
    </location>
</feature>
<evidence type="ECO:0000256" key="1">
    <source>
        <dbReference type="SAM" id="MobiDB-lite"/>
    </source>
</evidence>
<dbReference type="Proteomes" id="UP001558652">
    <property type="component" value="Unassembled WGS sequence"/>
</dbReference>
<dbReference type="AlphaFoldDB" id="A0ABD0YV80"/>
<feature type="region of interest" description="Disordered" evidence="1">
    <location>
        <begin position="1"/>
        <end position="263"/>
    </location>
</feature>
<feature type="compositionally biased region" description="Basic and acidic residues" evidence="1">
    <location>
        <begin position="134"/>
        <end position="147"/>
    </location>
</feature>
<evidence type="ECO:0000313" key="2">
    <source>
        <dbReference type="EMBL" id="KAL1139765.1"/>
    </source>
</evidence>
<feature type="compositionally biased region" description="Basic and acidic residues" evidence="1">
    <location>
        <begin position="1"/>
        <end position="16"/>
    </location>
</feature>
<accession>A0ABD0YV80</accession>
<feature type="region of interest" description="Disordered" evidence="1">
    <location>
        <begin position="652"/>
        <end position="705"/>
    </location>
</feature>
<feature type="compositionally biased region" description="Low complexity" evidence="1">
    <location>
        <begin position="17"/>
        <end position="34"/>
    </location>
</feature>
<evidence type="ECO:0000313" key="3">
    <source>
        <dbReference type="Proteomes" id="UP001558652"/>
    </source>
</evidence>
<keyword evidence="3" id="KW-1185">Reference proteome</keyword>
<feature type="compositionally biased region" description="Low complexity" evidence="1">
    <location>
        <begin position="100"/>
        <end position="109"/>
    </location>
</feature>
<comment type="caution">
    <text evidence="2">The sequence shown here is derived from an EMBL/GenBank/DDBJ whole genome shotgun (WGS) entry which is preliminary data.</text>
</comment>
<feature type="compositionally biased region" description="Basic and acidic residues" evidence="1">
    <location>
        <begin position="312"/>
        <end position="326"/>
    </location>
</feature>
<gene>
    <name evidence="2" type="ORF">AAG570_006742</name>
</gene>
<dbReference type="EMBL" id="JBFDAA010000002">
    <property type="protein sequence ID" value="KAL1139765.1"/>
    <property type="molecule type" value="Genomic_DNA"/>
</dbReference>
<feature type="compositionally biased region" description="Polar residues" evidence="1">
    <location>
        <begin position="41"/>
        <end position="50"/>
    </location>
</feature>
<feature type="region of interest" description="Disordered" evidence="1">
    <location>
        <begin position="302"/>
        <end position="359"/>
    </location>
</feature>
<feature type="region of interest" description="Disordered" evidence="1">
    <location>
        <begin position="488"/>
        <end position="621"/>
    </location>
</feature>
<organism evidence="2 3">
    <name type="scientific">Ranatra chinensis</name>
    <dbReference type="NCBI Taxonomy" id="642074"/>
    <lineage>
        <taxon>Eukaryota</taxon>
        <taxon>Metazoa</taxon>
        <taxon>Ecdysozoa</taxon>
        <taxon>Arthropoda</taxon>
        <taxon>Hexapoda</taxon>
        <taxon>Insecta</taxon>
        <taxon>Pterygota</taxon>
        <taxon>Neoptera</taxon>
        <taxon>Paraneoptera</taxon>
        <taxon>Hemiptera</taxon>
        <taxon>Heteroptera</taxon>
        <taxon>Panheteroptera</taxon>
        <taxon>Nepomorpha</taxon>
        <taxon>Nepidae</taxon>
        <taxon>Ranatrinae</taxon>
        <taxon>Ranatra</taxon>
    </lineage>
</organism>
<feature type="compositionally biased region" description="Polar residues" evidence="1">
    <location>
        <begin position="195"/>
        <end position="213"/>
    </location>
</feature>
<sequence length="705" mass="76879">MKRRGVKETDPYDWEKPTPVAAPTPVLAPTTSPAIAPVITATDNHTTQLDNDQENIEPDNRKDLEVRREGGSSRKGMTVAGTPVTNRDKHHISIDRNCNATTPAETTPALEGSPKKQRRAVSMPGTPQGVVQQSDREKGGGLDKGAVDNEGDAVMVSARSHSDRRAHSANQNQRKSADATLGRLRVSAVERKQKAQSGTLSLSNEPQDLTQGGESPRIKDPEFDNSAYSFDTRLGAGGQEVVLRGGRRRPPQAGSRSLLSGKYNRDASVTQFAVIDDENVSATQQVTKGGGGLTLVSQWKSQFDDSEETTDNEWKGENIPSPEHKISSQPQFTTPEVPCPTVSERKPTPVEPHPAPVSGTVQDVHLSRISEDSTRQSCIKNINPQNNANAIKNDLGSVPTKKRDKSKCLNIAGIEGFPHLQPVLPRAWSFPQIGLRIRSGLEPPLLQQAAFDEIMYTVDVMRNVATRSKDISPRRKLSLPAIVLNCPKPVQNGVPKREGEKQKSSQDKEESSLVTAKTTADDDEVEIQPVSGRLEIRVVDRSNEGSTQTAPTTRESRGGCSPVSAGREETASIYFDATEESSREKHNLSPVKELDNNRLKSASKGSKIPVPVGGKSPRCSTTDAILSDSSLVGAELRRSATAPHVRRSLGVTDLADDRQHQQLTPGLRRRRASDKYVTDQSQLQLRFNRPRRIIESSPPPPTSNR</sequence>
<feature type="compositionally biased region" description="Polar residues" evidence="1">
    <location>
        <begin position="544"/>
        <end position="553"/>
    </location>
</feature>
<proteinExistence type="predicted"/>
<reference evidence="2 3" key="1">
    <citation type="submission" date="2024-07" db="EMBL/GenBank/DDBJ databases">
        <title>Chromosome-level genome assembly of the water stick insect Ranatra chinensis (Heteroptera: Nepidae).</title>
        <authorList>
            <person name="Liu X."/>
        </authorList>
    </citation>
    <scope>NUCLEOTIDE SEQUENCE [LARGE SCALE GENOMIC DNA]</scope>
    <source>
        <strain evidence="2">Cailab_2021Rc</strain>
        <tissue evidence="2">Muscle</tissue>
    </source>
</reference>
<protein>
    <submittedName>
        <fullName evidence="2">Uncharacterized protein</fullName>
    </submittedName>
</protein>
<feature type="compositionally biased region" description="Basic and acidic residues" evidence="1">
    <location>
        <begin position="534"/>
        <end position="543"/>
    </location>
</feature>
<name>A0ABD0YV80_9HEMI</name>